<dbReference type="RefSeq" id="WP_035397660.1">
    <property type="nucleotide sequence ID" value="NZ_FMYN01000006.1"/>
</dbReference>
<evidence type="ECO:0000256" key="4">
    <source>
        <dbReference type="ARBA" id="ARBA00022692"/>
    </source>
</evidence>
<dbReference type="Proteomes" id="UP000053797">
    <property type="component" value="Unassembled WGS sequence"/>
</dbReference>
<dbReference type="InterPro" id="IPR037185">
    <property type="entry name" value="EmrE-like"/>
</dbReference>
<dbReference type="GO" id="GO:0022857">
    <property type="term" value="F:transmembrane transporter activity"/>
    <property type="evidence" value="ECO:0007669"/>
    <property type="project" value="InterPro"/>
</dbReference>
<keyword evidence="6 8" id="KW-0472">Membrane</keyword>
<dbReference type="PANTHER" id="PTHR30561">
    <property type="entry name" value="SMR FAMILY PROTON-DEPENDENT DRUG EFFLUX TRANSPORTER SUGE"/>
    <property type="match status" value="1"/>
</dbReference>
<dbReference type="InterPro" id="IPR000390">
    <property type="entry name" value="Small_drug/metabolite_transptr"/>
</dbReference>
<proteinExistence type="inferred from homology"/>
<evidence type="ECO:0000256" key="1">
    <source>
        <dbReference type="ARBA" id="ARBA00004651"/>
    </source>
</evidence>
<dbReference type="InterPro" id="IPR045324">
    <property type="entry name" value="Small_multidrug_res"/>
</dbReference>
<comment type="caution">
    <text evidence="9">The sequence shown here is derived from an EMBL/GenBank/DDBJ whole genome shotgun (WGS) entry which is preliminary data.</text>
</comment>
<keyword evidence="3" id="KW-1003">Cell membrane</keyword>
<evidence type="ECO:0000313" key="9">
    <source>
        <dbReference type="EMBL" id="KSU47797.1"/>
    </source>
</evidence>
<evidence type="ECO:0000256" key="2">
    <source>
        <dbReference type="ARBA" id="ARBA00022448"/>
    </source>
</evidence>
<dbReference type="Gene3D" id="1.10.3730.20">
    <property type="match status" value="1"/>
</dbReference>
<evidence type="ECO:0000256" key="5">
    <source>
        <dbReference type="ARBA" id="ARBA00022989"/>
    </source>
</evidence>
<feature type="transmembrane region" description="Helical" evidence="8">
    <location>
        <begin position="32"/>
        <end position="50"/>
    </location>
</feature>
<dbReference type="SUPFAM" id="SSF103481">
    <property type="entry name" value="Multidrug resistance efflux transporter EmrE"/>
    <property type="match status" value="1"/>
</dbReference>
<dbReference type="EMBL" id="LNQL01000006">
    <property type="protein sequence ID" value="KSU47797.1"/>
    <property type="molecule type" value="Genomic_DNA"/>
</dbReference>
<evidence type="ECO:0000313" key="10">
    <source>
        <dbReference type="Proteomes" id="UP000053797"/>
    </source>
</evidence>
<dbReference type="AlphaFoldDB" id="A0A0V8GC32"/>
<gene>
    <name evidence="9" type="ORF">AS033_14130</name>
</gene>
<comment type="subcellular location">
    <subcellularLocation>
        <location evidence="1 7">Cell membrane</location>
        <topology evidence="1 7">Multi-pass membrane protein</topology>
    </subcellularLocation>
</comment>
<evidence type="ECO:0000256" key="8">
    <source>
        <dbReference type="SAM" id="Phobius"/>
    </source>
</evidence>
<keyword evidence="2" id="KW-0813">Transport</keyword>
<dbReference type="PANTHER" id="PTHR30561:SF0">
    <property type="entry name" value="GUANIDINIUM EXPORTER"/>
    <property type="match status" value="1"/>
</dbReference>
<dbReference type="Pfam" id="PF00893">
    <property type="entry name" value="Multi_Drug_Res"/>
    <property type="match status" value="1"/>
</dbReference>
<evidence type="ECO:0008006" key="11">
    <source>
        <dbReference type="Google" id="ProtNLM"/>
    </source>
</evidence>
<accession>A0A0V8GC32</accession>
<dbReference type="GO" id="GO:0005886">
    <property type="term" value="C:plasma membrane"/>
    <property type="evidence" value="ECO:0007669"/>
    <property type="project" value="UniProtKB-SubCell"/>
</dbReference>
<feature type="transmembrane region" description="Helical" evidence="8">
    <location>
        <begin position="57"/>
        <end position="78"/>
    </location>
</feature>
<dbReference type="OrthoDB" id="21828at2"/>
<keyword evidence="4 7" id="KW-0812">Transmembrane</keyword>
<feature type="transmembrane region" description="Helical" evidence="8">
    <location>
        <begin position="84"/>
        <end position="103"/>
    </location>
</feature>
<keyword evidence="5 8" id="KW-1133">Transmembrane helix</keyword>
<evidence type="ECO:0000256" key="6">
    <source>
        <dbReference type="ARBA" id="ARBA00023136"/>
    </source>
</evidence>
<reference evidence="9 10" key="1">
    <citation type="journal article" date="2015" name="Int. J. Syst. Evol. Microbiol.">
        <title>Exiguobacterium enclense sp. nov., isolated from sediment.</title>
        <authorList>
            <person name="Dastager S.G."/>
            <person name="Mawlankar R."/>
            <person name="Sonalkar V.V."/>
            <person name="Thorat M.N."/>
            <person name="Mual P."/>
            <person name="Verma A."/>
            <person name="Krishnamurthi S."/>
            <person name="Tang S.K."/>
            <person name="Li W.J."/>
        </authorList>
    </citation>
    <scope>NUCLEOTIDE SEQUENCE [LARGE SCALE GENOMIC DNA]</scope>
    <source>
        <strain evidence="9 10">NIO-1109</strain>
    </source>
</reference>
<name>A0A0V8GC32_9BACL</name>
<comment type="similarity">
    <text evidence="7">Belongs to the drug/metabolite transporter (DMT) superfamily. Small multidrug resistance (SMR) (TC 2.A.7.1) family.</text>
</comment>
<protein>
    <recommendedName>
        <fullName evidence="11">Transporter</fullName>
    </recommendedName>
</protein>
<organism evidence="9 10">
    <name type="scientific">Exiguobacterium indicum</name>
    <dbReference type="NCBI Taxonomy" id="296995"/>
    <lineage>
        <taxon>Bacteria</taxon>
        <taxon>Bacillati</taxon>
        <taxon>Bacillota</taxon>
        <taxon>Bacilli</taxon>
        <taxon>Bacillales</taxon>
        <taxon>Bacillales Family XII. Incertae Sedis</taxon>
        <taxon>Exiguobacterium</taxon>
    </lineage>
</organism>
<sequence>MAWITLIFAGLFEVIGVSSINRLNRERNTSSFLIFILFFGLSFTLLSLAMKTIPMGTAYAVWTGIGTVGATILGMVMFNEEKSFKRILFLSMIVLSVIGLKVLE</sequence>
<evidence type="ECO:0000256" key="7">
    <source>
        <dbReference type="RuleBase" id="RU003942"/>
    </source>
</evidence>
<evidence type="ECO:0000256" key="3">
    <source>
        <dbReference type="ARBA" id="ARBA00022475"/>
    </source>
</evidence>
<dbReference type="FunFam" id="1.10.3730.20:FF:000001">
    <property type="entry name" value="Quaternary ammonium compound resistance transporter SugE"/>
    <property type="match status" value="1"/>
</dbReference>